<gene>
    <name evidence="1" type="ORF">S01H1_44212</name>
</gene>
<comment type="caution">
    <text evidence="1">The sequence shown here is derived from an EMBL/GenBank/DDBJ whole genome shotgun (WGS) entry which is preliminary data.</text>
</comment>
<dbReference type="InterPro" id="IPR029046">
    <property type="entry name" value="LolA/LolB/LppX"/>
</dbReference>
<evidence type="ECO:0000313" key="1">
    <source>
        <dbReference type="EMBL" id="GAG05622.1"/>
    </source>
</evidence>
<dbReference type="InterPro" id="IPR019207">
    <property type="entry name" value="DUF2092"/>
</dbReference>
<sequence>MQSKQILSIVILSLAFLIQSRFFVNAADKPAVDSRANQILKQMGDYLKKADRFTFNSEAYFEQVLESGQKLQYNSIAKVAIQRPNRLRVDSRGDVANESYYYNGKRITHFDHRSNTYASVKVPATIDAAIDFLATQYGLTPPLADLAYKDP</sequence>
<dbReference type="Pfam" id="PF09865">
    <property type="entry name" value="DUF2092"/>
    <property type="match status" value="1"/>
</dbReference>
<protein>
    <submittedName>
        <fullName evidence="1">Uncharacterized protein</fullName>
    </submittedName>
</protein>
<dbReference type="EMBL" id="BARS01028196">
    <property type="protein sequence ID" value="GAG05622.1"/>
    <property type="molecule type" value="Genomic_DNA"/>
</dbReference>
<name>X0V2I5_9ZZZZ</name>
<accession>X0V2I5</accession>
<feature type="non-terminal residue" evidence="1">
    <location>
        <position position="151"/>
    </location>
</feature>
<proteinExistence type="predicted"/>
<organism evidence="1">
    <name type="scientific">marine sediment metagenome</name>
    <dbReference type="NCBI Taxonomy" id="412755"/>
    <lineage>
        <taxon>unclassified sequences</taxon>
        <taxon>metagenomes</taxon>
        <taxon>ecological metagenomes</taxon>
    </lineage>
</organism>
<dbReference type="SUPFAM" id="SSF89392">
    <property type="entry name" value="Prokaryotic lipoproteins and lipoprotein localization factors"/>
    <property type="match status" value="1"/>
</dbReference>
<dbReference type="AlphaFoldDB" id="X0V2I5"/>
<reference evidence="1" key="1">
    <citation type="journal article" date="2014" name="Front. Microbiol.">
        <title>High frequency of phylogenetically diverse reductive dehalogenase-homologous genes in deep subseafloor sedimentary metagenomes.</title>
        <authorList>
            <person name="Kawai M."/>
            <person name="Futagami T."/>
            <person name="Toyoda A."/>
            <person name="Takaki Y."/>
            <person name="Nishi S."/>
            <person name="Hori S."/>
            <person name="Arai W."/>
            <person name="Tsubouchi T."/>
            <person name="Morono Y."/>
            <person name="Uchiyama I."/>
            <person name="Ito T."/>
            <person name="Fujiyama A."/>
            <person name="Inagaki F."/>
            <person name="Takami H."/>
        </authorList>
    </citation>
    <scope>NUCLEOTIDE SEQUENCE</scope>
    <source>
        <strain evidence="1">Expedition CK06-06</strain>
    </source>
</reference>